<reference evidence="1 2" key="1">
    <citation type="journal article" date="2015" name="Int. J. Syst. Evol. Microbiol.">
        <title>Aestuariivita atlantica sp. nov., isolated from deep sea sediment of the Atlantic Ocean.</title>
        <authorList>
            <person name="Li G."/>
            <person name="Lai Q."/>
            <person name="Du Y."/>
            <person name="Liu X."/>
            <person name="Sun F."/>
            <person name="Shao Z."/>
        </authorList>
    </citation>
    <scope>NUCLEOTIDE SEQUENCE [LARGE SCALE GENOMIC DNA]</scope>
    <source>
        <strain evidence="1 2">22II-S11-z3</strain>
    </source>
</reference>
<organism evidence="1 2">
    <name type="scientific">Pseudaestuariivita atlantica</name>
    <dbReference type="NCBI Taxonomy" id="1317121"/>
    <lineage>
        <taxon>Bacteria</taxon>
        <taxon>Pseudomonadati</taxon>
        <taxon>Pseudomonadota</taxon>
        <taxon>Alphaproteobacteria</taxon>
        <taxon>Rhodobacterales</taxon>
        <taxon>Paracoccaceae</taxon>
        <taxon>Pseudaestuariivita</taxon>
    </lineage>
</organism>
<name>A0A0L1JMM4_9RHOB</name>
<evidence type="ECO:0008006" key="3">
    <source>
        <dbReference type="Google" id="ProtNLM"/>
    </source>
</evidence>
<sequence>MVLFAHAASAAMQCRFTTECYEAESCTEASFDVTLDTETNSISTEFGDFRMARVAAKDGSWFQAWGIDHTQKLFYLILAEGSDARMTLHMAGPQMVSYVGTCEERE</sequence>
<accession>A0A0L1JMM4</accession>
<protein>
    <recommendedName>
        <fullName evidence="3">C-type lysozyme inhibitor domain-containing protein</fullName>
    </recommendedName>
</protein>
<dbReference type="Proteomes" id="UP000036938">
    <property type="component" value="Unassembled WGS sequence"/>
</dbReference>
<comment type="caution">
    <text evidence="1">The sequence shown here is derived from an EMBL/GenBank/DDBJ whole genome shotgun (WGS) entry which is preliminary data.</text>
</comment>
<dbReference type="AlphaFoldDB" id="A0A0L1JMM4"/>
<dbReference type="EMBL" id="AQQZ01000006">
    <property type="protein sequence ID" value="KNG93005.1"/>
    <property type="molecule type" value="Genomic_DNA"/>
</dbReference>
<keyword evidence="2" id="KW-1185">Reference proteome</keyword>
<proteinExistence type="predicted"/>
<evidence type="ECO:0000313" key="1">
    <source>
        <dbReference type="EMBL" id="KNG93005.1"/>
    </source>
</evidence>
<evidence type="ECO:0000313" key="2">
    <source>
        <dbReference type="Proteomes" id="UP000036938"/>
    </source>
</evidence>
<dbReference type="STRING" id="1317121.ATO11_13840"/>
<gene>
    <name evidence="1" type="ORF">ATO11_13840</name>
</gene>